<dbReference type="RefSeq" id="WP_068461632.1">
    <property type="nucleotide sequence ID" value="NZ_LMTR01000052.1"/>
</dbReference>
<dbReference type="InterPro" id="IPR021146">
    <property type="entry name" value="Phage_gp6-like_head-tail"/>
</dbReference>
<dbReference type="EMBL" id="LMTR01000052">
    <property type="protein sequence ID" value="KWT68930.1"/>
    <property type="molecule type" value="Genomic_DNA"/>
</dbReference>
<dbReference type="Pfam" id="PF05135">
    <property type="entry name" value="Phage_connect_1"/>
    <property type="match status" value="1"/>
</dbReference>
<dbReference type="CDD" id="cd08054">
    <property type="entry name" value="gp6"/>
    <property type="match status" value="1"/>
</dbReference>
<gene>
    <name evidence="1" type="ORF">APY04_1752</name>
</gene>
<organism evidence="1 2">
    <name type="scientific">Hyphomicrobium sulfonivorans</name>
    <dbReference type="NCBI Taxonomy" id="121290"/>
    <lineage>
        <taxon>Bacteria</taxon>
        <taxon>Pseudomonadati</taxon>
        <taxon>Pseudomonadota</taxon>
        <taxon>Alphaproteobacteria</taxon>
        <taxon>Hyphomicrobiales</taxon>
        <taxon>Hyphomicrobiaceae</taxon>
        <taxon>Hyphomicrobium</taxon>
    </lineage>
</organism>
<evidence type="ECO:0000313" key="2">
    <source>
        <dbReference type="Proteomes" id="UP000059074"/>
    </source>
</evidence>
<dbReference type="InterPro" id="IPR006450">
    <property type="entry name" value="Phage_HK97_gp6-like"/>
</dbReference>
<dbReference type="STRING" id="121290.APY04_1752"/>
<keyword evidence="2" id="KW-1185">Reference proteome</keyword>
<dbReference type="OrthoDB" id="7597216at2"/>
<name>A0A109BI48_HYPSL</name>
<dbReference type="NCBIfam" id="TIGR02215">
    <property type="entry name" value="phage_chp_gp8"/>
    <property type="match status" value="1"/>
</dbReference>
<accession>A0A109BI48</accession>
<proteinExistence type="predicted"/>
<comment type="caution">
    <text evidence="1">The sequence shown here is derived from an EMBL/GenBank/DDBJ whole genome shotgun (WGS) entry which is preliminary data.</text>
</comment>
<dbReference type="InterPro" id="IPR011738">
    <property type="entry name" value="Phage_CHP"/>
</dbReference>
<dbReference type="PATRIC" id="fig|121290.4.peg.845"/>
<evidence type="ECO:0000313" key="1">
    <source>
        <dbReference type="EMBL" id="KWT68930.1"/>
    </source>
</evidence>
<dbReference type="AlphaFoldDB" id="A0A109BI48"/>
<dbReference type="Proteomes" id="UP000059074">
    <property type="component" value="Unassembled WGS sequence"/>
</dbReference>
<dbReference type="NCBIfam" id="TIGR01560">
    <property type="entry name" value="put_DNA_pack"/>
    <property type="match status" value="2"/>
</dbReference>
<protein>
    <submittedName>
        <fullName evidence="1">Gene Transfer Agent (GTA) ORFG06</fullName>
    </submittedName>
</protein>
<dbReference type="Gene3D" id="1.10.3230.30">
    <property type="entry name" value="Phage gp6-like head-tail connector protein"/>
    <property type="match status" value="1"/>
</dbReference>
<reference evidence="1 2" key="1">
    <citation type="submission" date="2015-10" db="EMBL/GenBank/DDBJ databases">
        <title>Transcriptomic analysis of a linuron degrading triple-species bacterial consortium.</title>
        <authorList>
            <person name="Albers P."/>
        </authorList>
    </citation>
    <scope>NUCLEOTIDE SEQUENCE [LARGE SCALE GENOMIC DNA]</scope>
    <source>
        <strain evidence="1 2">WDL6</strain>
    </source>
</reference>
<sequence length="190" mass="19962">MALVLTSAPALEPVTVSEAKAHLRVDGTAEDTLIGSLILTSRLHIEAALGLALITQGWRLKLDRWPKDGAVELPLGPVQAVTGVRVVDGAGVAQTVPPESYVADIASRPARIGPRGAWPVPGQRTNGIEIDFGAGFGPAAADVPAPVRQALLLLVAHWYEHRDPIEVGSTATAIPAAVSNLLMPYRVVRL</sequence>